<dbReference type="GeneID" id="13448411"/>
<dbReference type="OMA" id="HEWPDYL"/>
<evidence type="ECO:0000256" key="6">
    <source>
        <dbReference type="ARBA" id="ARBA00022989"/>
    </source>
</evidence>
<gene>
    <name evidence="9" type="ORF">LMXM_36_1200</name>
</gene>
<dbReference type="RefSeq" id="XP_003874465.1">
    <property type="nucleotide sequence ID" value="XM_003874416.1"/>
</dbReference>
<dbReference type="GO" id="GO:0000026">
    <property type="term" value="F:alpha-1,2-mannosyltransferase activity"/>
    <property type="evidence" value="ECO:0007669"/>
    <property type="project" value="TreeGrafter"/>
</dbReference>
<comment type="similarity">
    <text evidence="8">Belongs to the glycosyltransferase 22 family.</text>
</comment>
<dbReference type="PANTHER" id="PTHR22760">
    <property type="entry name" value="GLYCOSYLTRANSFERASE"/>
    <property type="match status" value="1"/>
</dbReference>
<accession>E9ASP0</accession>
<feature type="transmembrane region" description="Helical" evidence="8">
    <location>
        <begin position="430"/>
        <end position="449"/>
    </location>
</feature>
<keyword evidence="7 8" id="KW-0472">Membrane</keyword>
<dbReference type="GO" id="GO:0006506">
    <property type="term" value="P:GPI anchor biosynthetic process"/>
    <property type="evidence" value="ECO:0007669"/>
    <property type="project" value="TreeGrafter"/>
</dbReference>
<keyword evidence="10" id="KW-1185">Reference proteome</keyword>
<comment type="subcellular location">
    <subcellularLocation>
        <location evidence="1 8">Endoplasmic reticulum membrane</location>
        <topology evidence="1 8">Multi-pass membrane protein</topology>
    </subcellularLocation>
</comment>
<keyword evidence="3" id="KW-0808">Transferase</keyword>
<keyword evidence="2 8" id="KW-0328">Glycosyltransferase</keyword>
<feature type="transmembrane region" description="Helical" evidence="8">
    <location>
        <begin position="202"/>
        <end position="229"/>
    </location>
</feature>
<evidence type="ECO:0000256" key="7">
    <source>
        <dbReference type="ARBA" id="ARBA00023136"/>
    </source>
</evidence>
<protein>
    <recommendedName>
        <fullName evidence="8">Mannosyltransferase</fullName>
        <ecNumber evidence="8">2.4.1.-</ecNumber>
    </recommendedName>
</protein>
<dbReference type="EC" id="2.4.1.-" evidence="8"/>
<feature type="transmembrane region" description="Helical" evidence="8">
    <location>
        <begin position="379"/>
        <end position="403"/>
    </location>
</feature>
<dbReference type="Pfam" id="PF03901">
    <property type="entry name" value="Glyco_transf_22"/>
    <property type="match status" value="1"/>
</dbReference>
<evidence type="ECO:0000256" key="2">
    <source>
        <dbReference type="ARBA" id="ARBA00022676"/>
    </source>
</evidence>
<dbReference type="Proteomes" id="UP000007259">
    <property type="component" value="Chromosome 20"/>
</dbReference>
<keyword evidence="5 8" id="KW-0256">Endoplasmic reticulum</keyword>
<dbReference type="EMBL" id="FR799573">
    <property type="protein sequence ID" value="CBZ25963.1"/>
    <property type="molecule type" value="Genomic_DNA"/>
</dbReference>
<feature type="transmembrane region" description="Helical" evidence="8">
    <location>
        <begin position="159"/>
        <end position="182"/>
    </location>
</feature>
<evidence type="ECO:0000256" key="8">
    <source>
        <dbReference type="RuleBase" id="RU363075"/>
    </source>
</evidence>
<feature type="transmembrane region" description="Helical" evidence="8">
    <location>
        <begin position="296"/>
        <end position="320"/>
    </location>
</feature>
<dbReference type="GO" id="GO:0005789">
    <property type="term" value="C:endoplasmic reticulum membrane"/>
    <property type="evidence" value="ECO:0007669"/>
    <property type="project" value="UniProtKB-SubCell"/>
</dbReference>
<proteinExistence type="inferred from homology"/>
<dbReference type="PhylomeDB" id="E9ASP0"/>
<dbReference type="KEGG" id="lmi:LMXM_36_1200"/>
<feature type="transmembrane region" description="Helical" evidence="8">
    <location>
        <begin position="16"/>
        <end position="34"/>
    </location>
</feature>
<dbReference type="InterPro" id="IPR005599">
    <property type="entry name" value="GPI_mannosylTrfase"/>
</dbReference>
<reference evidence="9 10" key="1">
    <citation type="journal article" date="2011" name="Genome Res.">
        <title>Chromosome and gene copy number variation allow major structural change between species and strains of Leishmania.</title>
        <authorList>
            <person name="Rogers M.B."/>
            <person name="Hilley J.D."/>
            <person name="Dickens N.J."/>
            <person name="Wilkes J."/>
            <person name="Bates P.A."/>
            <person name="Depledge D.P."/>
            <person name="Harris D."/>
            <person name="Her Y."/>
            <person name="Herzyk P."/>
            <person name="Imamura H."/>
            <person name="Otto T.D."/>
            <person name="Sanders M."/>
            <person name="Seeger K."/>
            <person name="Dujardin J.C."/>
            <person name="Berriman M."/>
            <person name="Smith D.F."/>
            <person name="Hertz-Fowler C."/>
            <person name="Mottram J.C."/>
        </authorList>
    </citation>
    <scope>NUCLEOTIDE SEQUENCE [LARGE SCALE GENOMIC DNA]</scope>
    <source>
        <strain evidence="9 10">MHOM/GT/2001/U1103</strain>
    </source>
</reference>
<evidence type="ECO:0000256" key="3">
    <source>
        <dbReference type="ARBA" id="ARBA00022679"/>
    </source>
</evidence>
<dbReference type="VEuPathDB" id="TriTrypDB:LmxM.36.1200"/>
<organism evidence="9 10">
    <name type="scientific">Leishmania mexicana (strain MHOM/GT/2001/U1103)</name>
    <dbReference type="NCBI Taxonomy" id="929439"/>
    <lineage>
        <taxon>Eukaryota</taxon>
        <taxon>Discoba</taxon>
        <taxon>Euglenozoa</taxon>
        <taxon>Kinetoplastea</taxon>
        <taxon>Metakinetoplastina</taxon>
        <taxon>Trypanosomatida</taxon>
        <taxon>Trypanosomatidae</taxon>
        <taxon>Leishmaniinae</taxon>
        <taxon>Leishmania</taxon>
    </lineage>
</organism>
<sequence length="627" mass="71531">MDVLGAFSRWPRPLQSWWLLLLLLLYRVTLCLTLRTAESPDEWWQSEEVAYKMVFDRGQLTWEWDEAIRSYVFPAIFAGPLFVLKWTGMDTAVTVWASNRCVQALIFFAHDCTMLALAQRLDDLWSCLNRRKSGRDAFSAPLSSSVSESTKAKRRAPTIASTTLAVVVVEWFLIGTGVRSYSNVSESLFFLLSLYQTSYPSFLLWAGVACAMRVTAAIATLPVFIMHACRLCGKMGVARGLLFTALITIGMVAAISASVCLIDYIFYKRLVFTPYNFLKFNCLLGMSKYYGVHAPYWYFVTLPAMAAPFVFFLAWMPVCWSCMQEMEKHHSSGSAPRVQSTLFSGSSSWTLRQEIQRWFFVSAPTLMVYSALDHKEMRFIYFLLPLLLLISSVVVVVLCPGSLSALKQSSRVRSRSWCLAVPSADTVRRLFTLSWIATAVFAIVLLYGYRRGAPTLFRAIRSADQHYRHLEILTHCHATPGFAQLHGKVDRVDWVNCRMKLDAVSGVPEVTQDRLFTEQPKAYALWRYLRDPSILDVEDVGKESASKLGKDAWWREMHRLMPKGEAPALPDGIILFQKIAILLETDFLQPMGYHRVAVVYHAPHSFEEHEDRYLELWSRETAQKRES</sequence>
<dbReference type="AlphaFoldDB" id="E9ASP0"/>
<evidence type="ECO:0000256" key="5">
    <source>
        <dbReference type="ARBA" id="ARBA00022824"/>
    </source>
</evidence>
<evidence type="ECO:0000256" key="1">
    <source>
        <dbReference type="ARBA" id="ARBA00004477"/>
    </source>
</evidence>
<evidence type="ECO:0000256" key="4">
    <source>
        <dbReference type="ARBA" id="ARBA00022692"/>
    </source>
</evidence>
<evidence type="ECO:0000313" key="9">
    <source>
        <dbReference type="EMBL" id="CBZ25963.1"/>
    </source>
</evidence>
<keyword evidence="6 8" id="KW-1133">Transmembrane helix</keyword>
<keyword evidence="4 8" id="KW-0812">Transmembrane</keyword>
<name>E9ASP0_LEIMU</name>
<dbReference type="PANTHER" id="PTHR22760:SF4">
    <property type="entry name" value="GPI MANNOSYLTRANSFERASE 3"/>
    <property type="match status" value="1"/>
</dbReference>
<evidence type="ECO:0000313" key="10">
    <source>
        <dbReference type="Proteomes" id="UP000007259"/>
    </source>
</evidence>
<feature type="transmembrane region" description="Helical" evidence="8">
    <location>
        <begin position="241"/>
        <end position="267"/>
    </location>
</feature>
<dbReference type="OrthoDB" id="416834at2759"/>